<keyword evidence="2" id="KW-1185">Reference proteome</keyword>
<accession>A0A090QK61</accession>
<evidence type="ECO:0000313" key="2">
    <source>
        <dbReference type="Proteomes" id="UP000029221"/>
    </source>
</evidence>
<dbReference type="Pfam" id="PF19852">
    <property type="entry name" value="DUF6327"/>
    <property type="match status" value="1"/>
</dbReference>
<dbReference type="STRING" id="319236.BST91_11275"/>
<dbReference type="AlphaFoldDB" id="A0A090QK61"/>
<dbReference type="EMBL" id="BBML01000001">
    <property type="protein sequence ID" value="GAK95911.1"/>
    <property type="molecule type" value="Genomic_DNA"/>
</dbReference>
<dbReference type="RefSeq" id="WP_042276729.1">
    <property type="nucleotide sequence ID" value="NZ_BBML01000001.1"/>
</dbReference>
<proteinExistence type="predicted"/>
<sequence length="68" mass="7847">MKVYNNFDEINKELNILSLQKQIHEETMKLKINEVKEELSAVSIVTNMISSIAKKAVVLKIVNKFLSR</sequence>
<dbReference type="Proteomes" id="UP000029221">
    <property type="component" value="Unassembled WGS sequence"/>
</dbReference>
<dbReference type="InterPro" id="IPR046290">
    <property type="entry name" value="DUF6327"/>
</dbReference>
<organism evidence="1 2">
    <name type="scientific">Nonlabens tegetincola</name>
    <dbReference type="NCBI Taxonomy" id="323273"/>
    <lineage>
        <taxon>Bacteria</taxon>
        <taxon>Pseudomonadati</taxon>
        <taxon>Bacteroidota</taxon>
        <taxon>Flavobacteriia</taxon>
        <taxon>Flavobacteriales</taxon>
        <taxon>Flavobacteriaceae</taxon>
        <taxon>Nonlabens</taxon>
    </lineage>
</organism>
<protein>
    <recommendedName>
        <fullName evidence="3">Glutaminyl-tRNA synthetase</fullName>
    </recommendedName>
</protein>
<evidence type="ECO:0008006" key="3">
    <source>
        <dbReference type="Google" id="ProtNLM"/>
    </source>
</evidence>
<gene>
    <name evidence="1" type="ORF">JCM19294_2693</name>
</gene>
<evidence type="ECO:0000313" key="1">
    <source>
        <dbReference type="EMBL" id="GAK95911.1"/>
    </source>
</evidence>
<name>A0A090QK61_9FLAO</name>
<reference evidence="1" key="1">
    <citation type="journal article" date="2014" name="Genome Announc.">
        <title>Draft Genome Sequences of Marine Flavobacterium Nonlabens Strains NR17, NR24, NR27, NR32, NR33, and Ara13.</title>
        <authorList>
            <person name="Nakanishi M."/>
            <person name="Meirelles P."/>
            <person name="Suzuki R."/>
            <person name="Takatani N."/>
            <person name="Mino S."/>
            <person name="Suda W."/>
            <person name="Oshima K."/>
            <person name="Hattori M."/>
            <person name="Ohkuma M."/>
            <person name="Hosokawa M."/>
            <person name="Miyashita K."/>
            <person name="Thompson F.L."/>
            <person name="Niwa A."/>
            <person name="Sawabe T."/>
            <person name="Sawabe T."/>
        </authorList>
    </citation>
    <scope>NUCLEOTIDE SEQUENCE [LARGE SCALE GENOMIC DNA]</scope>
    <source>
        <strain evidence="1">JCM 19294</strain>
    </source>
</reference>
<dbReference type="eggNOG" id="ENOG5033C0S">
    <property type="taxonomic scope" value="Bacteria"/>
</dbReference>
<comment type="caution">
    <text evidence="1">The sequence shown here is derived from an EMBL/GenBank/DDBJ whole genome shotgun (WGS) entry which is preliminary data.</text>
</comment>